<sequence length="338" mass="37186">MSAMDITEEGGKTPTTTDPTAVLSTAQNASGLNISIHPLVLLNMSDHYTRIKVQNPERNAQEAVFGAVLATQSGREIDLVNSFELLHTRDENNKVIIDKEYLTMKQEQLKQVFPQLDLMGWYALGTSPSASDIQIHTQFFDINESPLFLQLDPNAMAGGHKELPLGIYESLIDIIDGQAQAVFVRAQYKISTGEAERIAVDHASRPSISADKNGAGGSLISNLTTQRNAIEMLQIRVRILLEYLKDTEAGIIPVDHDIERQISSLCNRLPVVNNKDFNAEFLKEYNDVVLTSYLAAITKGVNNINELVDKVNFTHNAPGSYVGGRSSSGRKGKARTFA</sequence>
<gene>
    <name evidence="4" type="ORF">INT44_006126</name>
</gene>
<reference evidence="4" key="1">
    <citation type="submission" date="2020-12" db="EMBL/GenBank/DDBJ databases">
        <title>Metabolic potential, ecology and presence of endohyphal bacteria is reflected in genomic diversity of Mucoromycotina.</title>
        <authorList>
            <person name="Muszewska A."/>
            <person name="Okrasinska A."/>
            <person name="Steczkiewicz K."/>
            <person name="Drgas O."/>
            <person name="Orlowska M."/>
            <person name="Perlinska-Lenart U."/>
            <person name="Aleksandrzak-Piekarczyk T."/>
            <person name="Szatraj K."/>
            <person name="Zielenkiewicz U."/>
            <person name="Pilsyk S."/>
            <person name="Malc E."/>
            <person name="Mieczkowski P."/>
            <person name="Kruszewska J.S."/>
            <person name="Biernat P."/>
            <person name="Pawlowska J."/>
        </authorList>
    </citation>
    <scope>NUCLEOTIDE SEQUENCE</scope>
    <source>
        <strain evidence="4">WA0000051536</strain>
    </source>
</reference>
<dbReference type="AlphaFoldDB" id="A0A8H7PU55"/>
<dbReference type="InterPro" id="IPR000555">
    <property type="entry name" value="JAMM/MPN+_dom"/>
</dbReference>
<evidence type="ECO:0000259" key="3">
    <source>
        <dbReference type="PROSITE" id="PS50249"/>
    </source>
</evidence>
<dbReference type="PROSITE" id="PS50249">
    <property type="entry name" value="MPN"/>
    <property type="match status" value="1"/>
</dbReference>
<proteinExistence type="inferred from homology"/>
<protein>
    <recommendedName>
        <fullName evidence="2">COP9 signalosome complex subunit 6</fullName>
    </recommendedName>
</protein>
<dbReference type="InterPro" id="IPR033859">
    <property type="entry name" value="MPN_CSN6"/>
</dbReference>
<dbReference type="GO" id="GO:0000338">
    <property type="term" value="P:protein deneddylation"/>
    <property type="evidence" value="ECO:0007669"/>
    <property type="project" value="InterPro"/>
</dbReference>
<name>A0A8H7PU55_9FUNG</name>
<keyword evidence="2" id="KW-0963">Cytoplasm</keyword>
<dbReference type="Gene3D" id="3.40.140.10">
    <property type="entry name" value="Cytidine Deaminase, domain 2"/>
    <property type="match status" value="1"/>
</dbReference>
<dbReference type="GO" id="GO:0005737">
    <property type="term" value="C:cytoplasm"/>
    <property type="evidence" value="ECO:0007669"/>
    <property type="project" value="UniProtKB-SubCell"/>
</dbReference>
<evidence type="ECO:0000313" key="5">
    <source>
        <dbReference type="Proteomes" id="UP000612746"/>
    </source>
</evidence>
<comment type="subcellular location">
    <subcellularLocation>
        <location evidence="2">Cytoplasm</location>
    </subcellularLocation>
    <subcellularLocation>
        <location evidence="2">Nucleus</location>
    </subcellularLocation>
</comment>
<accession>A0A8H7PU55</accession>
<dbReference type="OrthoDB" id="1378at2759"/>
<dbReference type="GO" id="GO:0008237">
    <property type="term" value="F:metallopeptidase activity"/>
    <property type="evidence" value="ECO:0007669"/>
    <property type="project" value="InterPro"/>
</dbReference>
<dbReference type="Pfam" id="PF13012">
    <property type="entry name" value="MitMem_reg"/>
    <property type="match status" value="1"/>
</dbReference>
<feature type="domain" description="MPN" evidence="3">
    <location>
        <begin position="34"/>
        <end position="174"/>
    </location>
</feature>
<comment type="similarity">
    <text evidence="1 2">Belongs to the peptidase M67A family. CSN6 subfamily.</text>
</comment>
<comment type="function">
    <text evidence="2">Component of the COP9 signalosome complex (CSN), a complex involved in various cellular and developmental processes.</text>
</comment>
<keyword evidence="2" id="KW-0539">Nucleus</keyword>
<comment type="caution">
    <text evidence="4">The sequence shown here is derived from an EMBL/GenBank/DDBJ whole genome shotgun (WGS) entry which is preliminary data.</text>
</comment>
<dbReference type="InterPro" id="IPR024969">
    <property type="entry name" value="EIF3F/CSN6-like_C"/>
</dbReference>
<evidence type="ECO:0000256" key="1">
    <source>
        <dbReference type="ARBA" id="ARBA00010893"/>
    </source>
</evidence>
<dbReference type="Proteomes" id="UP000612746">
    <property type="component" value="Unassembled WGS sequence"/>
</dbReference>
<dbReference type="EMBL" id="JAEPRA010000010">
    <property type="protein sequence ID" value="KAG2179281.1"/>
    <property type="molecule type" value="Genomic_DNA"/>
</dbReference>
<dbReference type="PANTHER" id="PTHR10540">
    <property type="entry name" value="EUKARYOTIC TRANSLATION INITIATION FACTOR 3 SUBUNIT F-RELATED"/>
    <property type="match status" value="1"/>
</dbReference>
<keyword evidence="2" id="KW-0736">Signalosome</keyword>
<dbReference type="CDD" id="cd08063">
    <property type="entry name" value="MPN_CSN6"/>
    <property type="match status" value="1"/>
</dbReference>
<dbReference type="GO" id="GO:0008180">
    <property type="term" value="C:COP9 signalosome"/>
    <property type="evidence" value="ECO:0007669"/>
    <property type="project" value="UniProtKB-UniRule"/>
</dbReference>
<keyword evidence="5" id="KW-1185">Reference proteome</keyword>
<evidence type="ECO:0000256" key="2">
    <source>
        <dbReference type="RuleBase" id="RU367006"/>
    </source>
</evidence>
<evidence type="ECO:0000313" key="4">
    <source>
        <dbReference type="EMBL" id="KAG2179281.1"/>
    </source>
</evidence>
<organism evidence="4 5">
    <name type="scientific">Umbelopsis vinacea</name>
    <dbReference type="NCBI Taxonomy" id="44442"/>
    <lineage>
        <taxon>Eukaryota</taxon>
        <taxon>Fungi</taxon>
        <taxon>Fungi incertae sedis</taxon>
        <taxon>Mucoromycota</taxon>
        <taxon>Mucoromycotina</taxon>
        <taxon>Umbelopsidomycetes</taxon>
        <taxon>Umbelopsidales</taxon>
        <taxon>Umbelopsidaceae</taxon>
        <taxon>Umbelopsis</taxon>
    </lineage>
</organism>
<dbReference type="SMART" id="SM00232">
    <property type="entry name" value="JAB_MPN"/>
    <property type="match status" value="1"/>
</dbReference>
<dbReference type="InterPro" id="IPR037518">
    <property type="entry name" value="MPN"/>
</dbReference>
<dbReference type="Pfam" id="PF01398">
    <property type="entry name" value="JAB"/>
    <property type="match status" value="1"/>
</dbReference>
<dbReference type="PANTHER" id="PTHR10540:SF8">
    <property type="entry name" value="COP9 SIGNALOSOME COMPLEX SUBUNIT 6"/>
    <property type="match status" value="1"/>
</dbReference>